<name>A0ABU8D8X7_9GAMM</name>
<proteinExistence type="predicted"/>
<sequence length="65" mass="7337">MGAHKRRYVGKPIPGDGWPVWDTALRRWRGNVFADYPAMLPDGPDRVGSPERLTEFARRACAPKS</sequence>
<organism evidence="1 2">
    <name type="scientific">Lysobacter firmicutimachus</name>
    <dbReference type="NCBI Taxonomy" id="1792846"/>
    <lineage>
        <taxon>Bacteria</taxon>
        <taxon>Pseudomonadati</taxon>
        <taxon>Pseudomonadota</taxon>
        <taxon>Gammaproteobacteria</taxon>
        <taxon>Lysobacterales</taxon>
        <taxon>Lysobacteraceae</taxon>
        <taxon>Lysobacter</taxon>
    </lineage>
</organism>
<reference evidence="1 2" key="1">
    <citation type="submission" date="2024-02" db="EMBL/GenBank/DDBJ databases">
        <title>Lysobacter Genome Sequencing and Mining.</title>
        <authorList>
            <person name="Bierman J."/>
            <person name="Walker M.C."/>
        </authorList>
    </citation>
    <scope>NUCLEOTIDE SEQUENCE [LARGE SCALE GENOMIC DNA]</scope>
    <source>
        <strain evidence="1 2">PB6250</strain>
    </source>
</reference>
<dbReference type="RefSeq" id="WP_064749864.1">
    <property type="nucleotide sequence ID" value="NZ_JBANDL010000002.1"/>
</dbReference>
<evidence type="ECO:0000313" key="2">
    <source>
        <dbReference type="Proteomes" id="UP001387215"/>
    </source>
</evidence>
<dbReference type="Proteomes" id="UP001387215">
    <property type="component" value="Unassembled WGS sequence"/>
</dbReference>
<gene>
    <name evidence="1" type="ORF">V2J18_22685</name>
</gene>
<comment type="caution">
    <text evidence="1">The sequence shown here is derived from an EMBL/GenBank/DDBJ whole genome shotgun (WGS) entry which is preliminary data.</text>
</comment>
<keyword evidence="2" id="KW-1185">Reference proteome</keyword>
<accession>A0ABU8D8X7</accession>
<evidence type="ECO:0000313" key="1">
    <source>
        <dbReference type="EMBL" id="MEI2457470.1"/>
    </source>
</evidence>
<protein>
    <submittedName>
        <fullName evidence="1">Uncharacterized protein</fullName>
    </submittedName>
</protein>
<dbReference type="EMBL" id="JBANDL010000002">
    <property type="protein sequence ID" value="MEI2457470.1"/>
    <property type="molecule type" value="Genomic_DNA"/>
</dbReference>